<dbReference type="AlphaFoldDB" id="D5EEG3"/>
<dbReference type="eggNOG" id="COG4839">
    <property type="taxonomic scope" value="Bacteria"/>
</dbReference>
<reference evidence="2 3" key="1">
    <citation type="journal article" date="2010" name="Stand. Genomic Sci.">
        <title>Complete genome sequence of Aminobacterium colombiense type strain (ALA-1).</title>
        <authorList>
            <person name="Chertkov O."/>
            <person name="Sikorski J."/>
            <person name="Brambilla E."/>
            <person name="Lapidus A."/>
            <person name="Copeland A."/>
            <person name="Glavina Del Rio T."/>
            <person name="Nolan M."/>
            <person name="Lucas S."/>
            <person name="Tice H."/>
            <person name="Cheng J.F."/>
            <person name="Han C."/>
            <person name="Detter J.C."/>
            <person name="Bruce D."/>
            <person name="Tapia R."/>
            <person name="Goodwin L."/>
            <person name="Pitluck S."/>
            <person name="Liolios K."/>
            <person name="Ivanova N."/>
            <person name="Mavromatis K."/>
            <person name="Ovchinnikova G."/>
            <person name="Pati A."/>
            <person name="Chen A."/>
            <person name="Palaniappan K."/>
            <person name="Land M."/>
            <person name="Hauser L."/>
            <person name="Chang Y.J."/>
            <person name="Jeffries C.D."/>
            <person name="Spring S."/>
            <person name="Rohde M."/>
            <person name="Goker M."/>
            <person name="Bristow J."/>
            <person name="Eisen J.A."/>
            <person name="Markowitz V."/>
            <person name="Hugenholtz P."/>
            <person name="Kyrpides N.C."/>
            <person name="Klenk H.P."/>
        </authorList>
    </citation>
    <scope>NUCLEOTIDE SEQUENCE [LARGE SCALE GENOMIC DNA]</scope>
    <source>
        <strain evidence="3">DSM 12261 / ALA-1</strain>
    </source>
</reference>
<dbReference type="HOGENOM" id="CLU_1850954_0_0_0"/>
<dbReference type="KEGG" id="aco:Amico_0812"/>
<evidence type="ECO:0000256" key="1">
    <source>
        <dbReference type="SAM" id="Phobius"/>
    </source>
</evidence>
<dbReference type="Proteomes" id="UP000002366">
    <property type="component" value="Chromosome"/>
</dbReference>
<keyword evidence="3" id="KW-1185">Reference proteome</keyword>
<feature type="transmembrane region" description="Helical" evidence="1">
    <location>
        <begin position="20"/>
        <end position="42"/>
    </location>
</feature>
<dbReference type="STRING" id="572547.Amico_0812"/>
<organism evidence="2 3">
    <name type="scientific">Aminobacterium colombiense (strain DSM 12261 / ALA-1)</name>
    <dbReference type="NCBI Taxonomy" id="572547"/>
    <lineage>
        <taxon>Bacteria</taxon>
        <taxon>Thermotogati</taxon>
        <taxon>Synergistota</taxon>
        <taxon>Synergistia</taxon>
        <taxon>Synergistales</taxon>
        <taxon>Aminobacteriaceae</taxon>
        <taxon>Aminobacterium</taxon>
    </lineage>
</organism>
<sequence length="138" mass="15814">MYNTQAWDLRCDSKVKVSPYFVVFVFIMVVSFVGLGVLRLYANRLEARLNEINLQIESYEMQEVDMRRALSTLTSPEAIYGYSQKKLGMIANVRSEKVHVAMSPPLHQSQKTMASSVRREHRLGFLFSLFSSQATAKE</sequence>
<accession>D5EEG3</accession>
<dbReference type="EMBL" id="CP001997">
    <property type="protein sequence ID" value="ADE56945.1"/>
    <property type="molecule type" value="Genomic_DNA"/>
</dbReference>
<proteinExistence type="predicted"/>
<protein>
    <submittedName>
        <fullName evidence="2">Uncharacterized protein</fullName>
    </submittedName>
</protein>
<evidence type="ECO:0000313" key="2">
    <source>
        <dbReference type="EMBL" id="ADE56945.1"/>
    </source>
</evidence>
<keyword evidence="1" id="KW-1133">Transmembrane helix</keyword>
<name>D5EEG3_AMICL</name>
<keyword evidence="1" id="KW-0812">Transmembrane</keyword>
<gene>
    <name evidence="2" type="ordered locus">Amico_0812</name>
</gene>
<evidence type="ECO:0000313" key="3">
    <source>
        <dbReference type="Proteomes" id="UP000002366"/>
    </source>
</evidence>
<keyword evidence="1" id="KW-0472">Membrane</keyword>